<gene>
    <name evidence="3" type="ORF">RFI_21667</name>
</gene>
<evidence type="ECO:0000256" key="2">
    <source>
        <dbReference type="SAM" id="Phobius"/>
    </source>
</evidence>
<accession>X6MNX1</accession>
<feature type="region of interest" description="Disordered" evidence="1">
    <location>
        <begin position="221"/>
        <end position="255"/>
    </location>
</feature>
<keyword evidence="2" id="KW-0472">Membrane</keyword>
<keyword evidence="2" id="KW-0812">Transmembrane</keyword>
<feature type="transmembrane region" description="Helical" evidence="2">
    <location>
        <begin position="327"/>
        <end position="344"/>
    </location>
</feature>
<name>X6MNX1_RETFI</name>
<dbReference type="EMBL" id="ASPP01018873">
    <property type="protein sequence ID" value="ETO15698.1"/>
    <property type="molecule type" value="Genomic_DNA"/>
</dbReference>
<organism evidence="3 4">
    <name type="scientific">Reticulomyxa filosa</name>
    <dbReference type="NCBI Taxonomy" id="46433"/>
    <lineage>
        <taxon>Eukaryota</taxon>
        <taxon>Sar</taxon>
        <taxon>Rhizaria</taxon>
        <taxon>Retaria</taxon>
        <taxon>Foraminifera</taxon>
        <taxon>Monothalamids</taxon>
        <taxon>Reticulomyxidae</taxon>
        <taxon>Reticulomyxa</taxon>
    </lineage>
</organism>
<dbReference type="AlphaFoldDB" id="X6MNX1"/>
<evidence type="ECO:0000313" key="3">
    <source>
        <dbReference type="EMBL" id="ETO15698.1"/>
    </source>
</evidence>
<evidence type="ECO:0000256" key="1">
    <source>
        <dbReference type="SAM" id="MobiDB-lite"/>
    </source>
</evidence>
<keyword evidence="4" id="KW-1185">Reference proteome</keyword>
<protein>
    <submittedName>
        <fullName evidence="3">Uncharacterized protein</fullName>
    </submittedName>
</protein>
<feature type="transmembrane region" description="Helical" evidence="2">
    <location>
        <begin position="43"/>
        <end position="65"/>
    </location>
</feature>
<keyword evidence="2" id="KW-1133">Transmembrane helix</keyword>
<feature type="transmembrane region" description="Helical" evidence="2">
    <location>
        <begin position="6"/>
        <end position="31"/>
    </location>
</feature>
<comment type="caution">
    <text evidence="3">The sequence shown here is derived from an EMBL/GenBank/DDBJ whole genome shotgun (WGS) entry which is preliminary data.</text>
</comment>
<feature type="compositionally biased region" description="Polar residues" evidence="1">
    <location>
        <begin position="233"/>
        <end position="255"/>
    </location>
</feature>
<proteinExistence type="predicted"/>
<reference evidence="3 4" key="1">
    <citation type="journal article" date="2013" name="Curr. Biol.">
        <title>The Genome of the Foraminiferan Reticulomyxa filosa.</title>
        <authorList>
            <person name="Glockner G."/>
            <person name="Hulsmann N."/>
            <person name="Schleicher M."/>
            <person name="Noegel A.A."/>
            <person name="Eichinger L."/>
            <person name="Gallinger C."/>
            <person name="Pawlowski J."/>
            <person name="Sierra R."/>
            <person name="Euteneuer U."/>
            <person name="Pillet L."/>
            <person name="Moustafa A."/>
            <person name="Platzer M."/>
            <person name="Groth M."/>
            <person name="Szafranski K."/>
            <person name="Schliwa M."/>
        </authorList>
    </citation>
    <scope>NUCLEOTIDE SEQUENCE [LARGE SCALE GENOMIC DNA]</scope>
</reference>
<feature type="transmembrane region" description="Helical" evidence="2">
    <location>
        <begin position="85"/>
        <end position="108"/>
    </location>
</feature>
<dbReference type="Proteomes" id="UP000023152">
    <property type="component" value="Unassembled WGS sequence"/>
</dbReference>
<evidence type="ECO:0000313" key="4">
    <source>
        <dbReference type="Proteomes" id="UP000023152"/>
    </source>
</evidence>
<sequence length="352" mass="39454">MYGEYWIMGLIMIVFVPLVTILVIGIAYEISHVEDIIYVREEAVLYVLCLIGAFATYGLTWVGTTDITNKDFQRNVNNHRQLRDTLLATVPCIPYYGIFFIGTSWVMYYNKHNLQSKSFLCKSSRNSATDTDPKKVQIVDNRTRVYEDTSKQTTMTTASGITTMDQSTTSMVHLLSEVRVSHVVVQTTLAPLSLYPANPVTNGIDTTPNSNPLLSPPPIQKTDPWTETPEVSGVSQNLTHNYNNPSTLSVPQVTSSEYPRDTLVVVDTAKHSIAGNAMQLHTSINHGSDDVKISRSSQIVMSRQSNVGANEQYQLLRVIKDQTGFKIFMNHLVQFFFFFLIVLPKGQNNATK</sequence>